<protein>
    <recommendedName>
        <fullName evidence="1">DUF8052 domain-containing protein</fullName>
    </recommendedName>
</protein>
<dbReference type="OrthoDB" id="2836917at2"/>
<sequence>MPNTLRQDLEKKYSRFYDIKEKPSFVPFPVELYAHFYQRNEKYFASKKINLWSLDHEEHCLVKYYDSLTKTDLEKMINTLKEGIGHLVNPHPNHMKTFLTGVFITREKVSPEMSSLVEKFAYSKVFKFYLYGWCDLRLIVLDLSSRQVICNRAGREVRKFYESLLGDMDKKLN</sequence>
<feature type="domain" description="DUF8052" evidence="1">
    <location>
        <begin position="6"/>
        <end position="162"/>
    </location>
</feature>
<proteinExistence type="predicted"/>
<keyword evidence="3" id="KW-1185">Reference proteome</keyword>
<dbReference type="InterPro" id="IPR058365">
    <property type="entry name" value="DUF8052"/>
</dbReference>
<evidence type="ECO:0000259" key="1">
    <source>
        <dbReference type="Pfam" id="PF26226"/>
    </source>
</evidence>
<evidence type="ECO:0000313" key="3">
    <source>
        <dbReference type="Proteomes" id="UP000515847"/>
    </source>
</evidence>
<dbReference type="Pfam" id="PF26226">
    <property type="entry name" value="DUF8052"/>
    <property type="match status" value="1"/>
</dbReference>
<dbReference type="AlphaFoldDB" id="A0A7G6E2P5"/>
<dbReference type="RefSeq" id="WP_034422560.1">
    <property type="nucleotide sequence ID" value="NZ_CP045798.1"/>
</dbReference>
<accession>A0A7G6E2P5</accession>
<dbReference type="EMBL" id="CP045798">
    <property type="protein sequence ID" value="QNB46349.1"/>
    <property type="molecule type" value="Genomic_DNA"/>
</dbReference>
<dbReference type="KEGG" id="tfr:BR63_08490"/>
<dbReference type="Proteomes" id="UP000515847">
    <property type="component" value="Chromosome"/>
</dbReference>
<gene>
    <name evidence="2" type="ORF">BR63_08490</name>
</gene>
<evidence type="ECO:0000313" key="2">
    <source>
        <dbReference type="EMBL" id="QNB46349.1"/>
    </source>
</evidence>
<name>A0A7G6E2P5_THEFR</name>
<organism evidence="2 3">
    <name type="scientific">Thermanaerosceptrum fracticalcis</name>
    <dbReference type="NCBI Taxonomy" id="1712410"/>
    <lineage>
        <taxon>Bacteria</taxon>
        <taxon>Bacillati</taxon>
        <taxon>Bacillota</taxon>
        <taxon>Clostridia</taxon>
        <taxon>Eubacteriales</taxon>
        <taxon>Peptococcaceae</taxon>
        <taxon>Thermanaerosceptrum</taxon>
    </lineage>
</organism>
<reference evidence="2 3" key="1">
    <citation type="journal article" date="2019" name="Front. Microbiol.">
        <title>Thermoanaerosceptrum fracticalcis gen. nov. sp. nov., a Novel Fumarate-Fermenting Microorganism From a Deep Fractured Carbonate Aquifer of the US Great Basin.</title>
        <authorList>
            <person name="Hamilton-Brehm S.D."/>
            <person name="Stewart L.E."/>
            <person name="Zavarin M."/>
            <person name="Caldwell M."/>
            <person name="Lawson P.A."/>
            <person name="Onstott T.C."/>
            <person name="Grzymski J."/>
            <person name="Neveux I."/>
            <person name="Lollar B.S."/>
            <person name="Russell C.E."/>
            <person name="Moser D.P."/>
        </authorList>
    </citation>
    <scope>NUCLEOTIDE SEQUENCE [LARGE SCALE GENOMIC DNA]</scope>
    <source>
        <strain evidence="2 3">DRI-13</strain>
    </source>
</reference>